<dbReference type="RefSeq" id="WP_263721131.1">
    <property type="nucleotide sequence ID" value="NZ_JAOWLA010000006.1"/>
</dbReference>
<evidence type="ECO:0000256" key="9">
    <source>
        <dbReference type="ARBA" id="ARBA00022989"/>
    </source>
</evidence>
<keyword evidence="9 14" id="KW-1133">Transmembrane helix</keyword>
<dbReference type="EMBL" id="JAOWLA010000006">
    <property type="protein sequence ID" value="MCV2864614.1"/>
    <property type="molecule type" value="Genomic_DNA"/>
</dbReference>
<evidence type="ECO:0000256" key="6">
    <source>
        <dbReference type="ARBA" id="ARBA00022692"/>
    </source>
</evidence>
<evidence type="ECO:0000259" key="15">
    <source>
        <dbReference type="Pfam" id="PF01292"/>
    </source>
</evidence>
<evidence type="ECO:0000256" key="4">
    <source>
        <dbReference type="ARBA" id="ARBA00022475"/>
    </source>
</evidence>
<evidence type="ECO:0000313" key="17">
    <source>
        <dbReference type="Proteomes" id="UP001652503"/>
    </source>
</evidence>
<feature type="region of interest" description="Disordered" evidence="13">
    <location>
        <begin position="228"/>
        <end position="269"/>
    </location>
</feature>
<dbReference type="InterPro" id="IPR016174">
    <property type="entry name" value="Di-haem_cyt_TM"/>
</dbReference>
<evidence type="ECO:0000256" key="12">
    <source>
        <dbReference type="ARBA" id="ARBA00037975"/>
    </source>
</evidence>
<evidence type="ECO:0000256" key="7">
    <source>
        <dbReference type="ARBA" id="ARBA00022723"/>
    </source>
</evidence>
<keyword evidence="11 14" id="KW-0472">Membrane</keyword>
<dbReference type="InterPro" id="IPR052168">
    <property type="entry name" value="Cytochrome_b561_oxidase"/>
</dbReference>
<evidence type="ECO:0000256" key="13">
    <source>
        <dbReference type="SAM" id="MobiDB-lite"/>
    </source>
</evidence>
<dbReference type="PANTHER" id="PTHR30529">
    <property type="entry name" value="CYTOCHROME B561"/>
    <property type="match status" value="1"/>
</dbReference>
<comment type="cofactor">
    <cofactor evidence="1">
        <name>heme b</name>
        <dbReference type="ChEBI" id="CHEBI:60344"/>
    </cofactor>
</comment>
<evidence type="ECO:0000256" key="8">
    <source>
        <dbReference type="ARBA" id="ARBA00022982"/>
    </source>
</evidence>
<comment type="similarity">
    <text evidence="12">Belongs to the cytochrome b561 family.</text>
</comment>
<evidence type="ECO:0000256" key="11">
    <source>
        <dbReference type="ARBA" id="ARBA00023136"/>
    </source>
</evidence>
<evidence type="ECO:0000256" key="2">
    <source>
        <dbReference type="ARBA" id="ARBA00004651"/>
    </source>
</evidence>
<keyword evidence="10" id="KW-0408">Iron</keyword>
<keyword evidence="4" id="KW-1003">Cell membrane</keyword>
<proteinExistence type="inferred from homology"/>
<keyword evidence="17" id="KW-1185">Reference proteome</keyword>
<dbReference type="SUPFAM" id="SSF81342">
    <property type="entry name" value="Transmembrane di-heme cytochromes"/>
    <property type="match status" value="1"/>
</dbReference>
<evidence type="ECO:0000256" key="3">
    <source>
        <dbReference type="ARBA" id="ARBA00022448"/>
    </source>
</evidence>
<feature type="compositionally biased region" description="Pro residues" evidence="13">
    <location>
        <begin position="236"/>
        <end position="254"/>
    </location>
</feature>
<keyword evidence="7" id="KW-0479">Metal-binding</keyword>
<sequence>MSRYHGQHGYGPVIRLFHWLTAVLIAAVALRGVTMVSLPATTEAEVVAIFSAYSLHKTVGVAAFAVIALRLVARLLTTTPGPLHPERRVEVFVARTTHLVLWGGMILIPLSGWLRHASAPGFAPILWPFGQGFPGIPSNEALSLVFQTFHRFAGWTLAVAFTLHLLGAAKHAVLDRDATLARITTGAGPYAPAAAFPLGPLIVTLLIWAGVTALAMQLAPAPMADPFAAFETAPEPEAPAQPAPAPETPSPALPEPDGEPIDMPPPPAD</sequence>
<reference evidence="16 17" key="1">
    <citation type="submission" date="2022-10" db="EMBL/GenBank/DDBJ databases">
        <title>Defluviimonas sp. nov., isolated from ocean surface water.</title>
        <authorList>
            <person name="He W."/>
            <person name="Wang L."/>
            <person name="Zhang D.-F."/>
        </authorList>
    </citation>
    <scope>NUCLEOTIDE SEQUENCE [LARGE SCALE GENOMIC DNA]</scope>
    <source>
        <strain evidence="16 17">WL0075</strain>
    </source>
</reference>
<dbReference type="Proteomes" id="UP001652503">
    <property type="component" value="Unassembled WGS sequence"/>
</dbReference>
<keyword evidence="8" id="KW-0249">Electron transport</keyword>
<dbReference type="InterPro" id="IPR011577">
    <property type="entry name" value="Cyt_b561_bac/Ni-Hgenase"/>
</dbReference>
<gene>
    <name evidence="16" type="ORF">OE647_07675</name>
</gene>
<dbReference type="Pfam" id="PF01292">
    <property type="entry name" value="Ni_hydr_CYTB"/>
    <property type="match status" value="1"/>
</dbReference>
<comment type="subcellular location">
    <subcellularLocation>
        <location evidence="2">Cell membrane</location>
        <topology evidence="2">Multi-pass membrane protein</topology>
    </subcellularLocation>
</comment>
<name>A0ABT2Z0G1_9RHOB</name>
<evidence type="ECO:0000256" key="5">
    <source>
        <dbReference type="ARBA" id="ARBA00022617"/>
    </source>
</evidence>
<feature type="transmembrane region" description="Helical" evidence="14">
    <location>
        <begin position="12"/>
        <end position="30"/>
    </location>
</feature>
<feature type="transmembrane region" description="Helical" evidence="14">
    <location>
        <begin position="152"/>
        <end position="169"/>
    </location>
</feature>
<feature type="transmembrane region" description="Helical" evidence="14">
    <location>
        <begin position="50"/>
        <end position="72"/>
    </location>
</feature>
<keyword evidence="3" id="KW-0813">Transport</keyword>
<feature type="transmembrane region" description="Helical" evidence="14">
    <location>
        <begin position="92"/>
        <end position="114"/>
    </location>
</feature>
<organism evidence="16 17">
    <name type="scientific">Albidovulum sediminicola</name>
    <dbReference type="NCBI Taxonomy" id="2984331"/>
    <lineage>
        <taxon>Bacteria</taxon>
        <taxon>Pseudomonadati</taxon>
        <taxon>Pseudomonadota</taxon>
        <taxon>Alphaproteobacteria</taxon>
        <taxon>Rhodobacterales</taxon>
        <taxon>Paracoccaceae</taxon>
        <taxon>Albidovulum</taxon>
    </lineage>
</organism>
<feature type="transmembrane region" description="Helical" evidence="14">
    <location>
        <begin position="190"/>
        <end position="216"/>
    </location>
</feature>
<dbReference type="PANTHER" id="PTHR30529:SF1">
    <property type="entry name" value="CYTOCHROME B561 HOMOLOG 2"/>
    <property type="match status" value="1"/>
</dbReference>
<evidence type="ECO:0000313" key="16">
    <source>
        <dbReference type="EMBL" id="MCV2864614.1"/>
    </source>
</evidence>
<evidence type="ECO:0000256" key="1">
    <source>
        <dbReference type="ARBA" id="ARBA00001970"/>
    </source>
</evidence>
<protein>
    <submittedName>
        <fullName evidence="16">Cytochrome b/b6 domain-containing protein</fullName>
    </submittedName>
</protein>
<keyword evidence="5" id="KW-0349">Heme</keyword>
<evidence type="ECO:0000256" key="14">
    <source>
        <dbReference type="SAM" id="Phobius"/>
    </source>
</evidence>
<accession>A0ABT2Z0G1</accession>
<comment type="caution">
    <text evidence="16">The sequence shown here is derived from an EMBL/GenBank/DDBJ whole genome shotgun (WGS) entry which is preliminary data.</text>
</comment>
<keyword evidence="6 14" id="KW-0812">Transmembrane</keyword>
<feature type="domain" description="Cytochrome b561 bacterial/Ni-hydrogenase" evidence="15">
    <location>
        <begin position="10"/>
        <end position="186"/>
    </location>
</feature>
<evidence type="ECO:0000256" key="10">
    <source>
        <dbReference type="ARBA" id="ARBA00023004"/>
    </source>
</evidence>